<keyword evidence="2" id="KW-1185">Reference proteome</keyword>
<dbReference type="InterPro" id="IPR008869">
    <property type="entry name" value="MlaC/ttg2D"/>
</dbReference>
<sequence length="203" mass="23241">MKKIFLKLLFALGILEFLVILPLSALELGAIKPKLNVDLIKAVEILATQKSLKEKESELFAIFDEYFDYALMARLALGEAYKGLNDEQKKRFESAFVARLKFSFSEKLGLYTNQSIEITGDESPNPKRYFIHAQIKGENEVYKIIFKFHKKAENEYLLYDIDIVGVSIIQTYRAQFEDLKNAGFDEILARINAKNAIDEAGKK</sequence>
<organism evidence="1 2">
    <name type="scientific">Campylobacter magnus</name>
    <dbReference type="NCBI Taxonomy" id="3026462"/>
    <lineage>
        <taxon>Bacteria</taxon>
        <taxon>Pseudomonadati</taxon>
        <taxon>Campylobacterota</taxon>
        <taxon>Epsilonproteobacteria</taxon>
        <taxon>Campylobacterales</taxon>
        <taxon>Campylobacteraceae</taxon>
        <taxon>Campylobacter</taxon>
    </lineage>
</organism>
<evidence type="ECO:0000313" key="2">
    <source>
        <dbReference type="Proteomes" id="UP001171111"/>
    </source>
</evidence>
<dbReference type="PANTHER" id="PTHR36573:SF1">
    <property type="entry name" value="INTERMEMBRANE PHOSPHOLIPID TRANSPORT SYSTEM BINDING PROTEIN MLAC"/>
    <property type="match status" value="1"/>
</dbReference>
<gene>
    <name evidence="1" type="ORF">Q2362_05640</name>
</gene>
<accession>A0ABT8T793</accession>
<dbReference type="InterPro" id="IPR042245">
    <property type="entry name" value="Tgt2/MlaC_sf"/>
</dbReference>
<dbReference type="RefSeq" id="WP_302244415.1">
    <property type="nucleotide sequence ID" value="NZ_JAULJQ010000006.1"/>
</dbReference>
<protein>
    <submittedName>
        <fullName evidence="1">ABC transporter substrate-binding protein</fullName>
    </submittedName>
</protein>
<name>A0ABT8T793_9BACT</name>
<dbReference type="EMBL" id="JAULJQ010000006">
    <property type="protein sequence ID" value="MDO2409580.1"/>
    <property type="molecule type" value="Genomic_DNA"/>
</dbReference>
<evidence type="ECO:0000313" key="1">
    <source>
        <dbReference type="EMBL" id="MDO2409580.1"/>
    </source>
</evidence>
<reference evidence="1 2" key="1">
    <citation type="submission" date="2023-06" db="EMBL/GenBank/DDBJ databases">
        <title>Campylobacter magnum sp. nov., isolated from cecal contents of domestic pigs (Sus scrofa domesticus).</title>
        <authorList>
            <person name="Papic B."/>
            <person name="Gruntar I."/>
        </authorList>
    </citation>
    <scope>NUCLEOTIDE SEQUENCE [LARGE SCALE GENOMIC DNA]</scope>
    <source>
        <strain evidence="2">34484-21</strain>
    </source>
</reference>
<proteinExistence type="predicted"/>
<dbReference type="PANTHER" id="PTHR36573">
    <property type="entry name" value="INTERMEMBRANE PHOSPHOLIPID TRANSPORT SYSTEM BINDING PROTEIN MLAC"/>
    <property type="match status" value="1"/>
</dbReference>
<dbReference type="Proteomes" id="UP001171111">
    <property type="component" value="Unassembled WGS sequence"/>
</dbReference>
<dbReference type="Pfam" id="PF05494">
    <property type="entry name" value="MlaC"/>
    <property type="match status" value="1"/>
</dbReference>
<dbReference type="Gene3D" id="3.10.450.710">
    <property type="entry name" value="Tgt2/MlaC"/>
    <property type="match status" value="1"/>
</dbReference>
<comment type="caution">
    <text evidence="1">The sequence shown here is derived from an EMBL/GenBank/DDBJ whole genome shotgun (WGS) entry which is preliminary data.</text>
</comment>